<dbReference type="PANTHER" id="PTHR45620">
    <property type="entry name" value="PDF RECEPTOR-LIKE PROTEIN-RELATED"/>
    <property type="match status" value="1"/>
</dbReference>
<proteinExistence type="predicted"/>
<dbReference type="SUPFAM" id="SSF81321">
    <property type="entry name" value="Family A G protein-coupled receptor-like"/>
    <property type="match status" value="1"/>
</dbReference>
<feature type="transmembrane region" description="Helical" evidence="5">
    <location>
        <begin position="165"/>
        <end position="187"/>
    </location>
</feature>
<feature type="domain" description="G-protein coupled receptors family 2 profile 2" evidence="6">
    <location>
        <begin position="128"/>
        <end position="379"/>
    </location>
</feature>
<feature type="transmembrane region" description="Helical" evidence="5">
    <location>
        <begin position="356"/>
        <end position="378"/>
    </location>
</feature>
<keyword evidence="3 5" id="KW-1133">Transmembrane helix</keyword>
<dbReference type="AlphaFoldDB" id="A0AAV2SB33"/>
<evidence type="ECO:0000256" key="4">
    <source>
        <dbReference type="ARBA" id="ARBA00023136"/>
    </source>
</evidence>
<dbReference type="PROSITE" id="PS50261">
    <property type="entry name" value="G_PROTEIN_RECEP_F2_4"/>
    <property type="match status" value="1"/>
</dbReference>
<dbReference type="Pfam" id="PF00002">
    <property type="entry name" value="7tm_2"/>
    <property type="match status" value="1"/>
</dbReference>
<dbReference type="PANTHER" id="PTHR45620:SF15">
    <property type="entry name" value="DIURETIC HORMONE 44 RECEPTOR 1-RELATED"/>
    <property type="match status" value="1"/>
</dbReference>
<dbReference type="Gene3D" id="1.20.1070.10">
    <property type="entry name" value="Rhodopsin 7-helix transmembrane proteins"/>
    <property type="match status" value="1"/>
</dbReference>
<dbReference type="PRINTS" id="PR00249">
    <property type="entry name" value="GPCRSECRETIN"/>
</dbReference>
<dbReference type="InterPro" id="IPR017981">
    <property type="entry name" value="GPCR_2-like_7TM"/>
</dbReference>
<evidence type="ECO:0000256" key="5">
    <source>
        <dbReference type="SAM" id="Phobius"/>
    </source>
</evidence>
<comment type="subcellular location">
    <subcellularLocation>
        <location evidence="1">Membrane</location>
        <topology evidence="1">Multi-pass membrane protein</topology>
    </subcellularLocation>
</comment>
<reference evidence="7 8" key="1">
    <citation type="submission" date="2024-05" db="EMBL/GenBank/DDBJ databases">
        <authorList>
            <person name="Wallberg A."/>
        </authorList>
    </citation>
    <scope>NUCLEOTIDE SEQUENCE [LARGE SCALE GENOMIC DNA]</scope>
</reference>
<dbReference type="GO" id="GO:0017046">
    <property type="term" value="F:peptide hormone binding"/>
    <property type="evidence" value="ECO:0007669"/>
    <property type="project" value="TreeGrafter"/>
</dbReference>
<feature type="transmembrane region" description="Helical" evidence="5">
    <location>
        <begin position="97"/>
        <end position="121"/>
    </location>
</feature>
<feature type="non-terminal residue" evidence="7">
    <location>
        <position position="424"/>
    </location>
</feature>
<keyword evidence="4 5" id="KW-0472">Membrane</keyword>
<feature type="transmembrane region" description="Helical" evidence="5">
    <location>
        <begin position="199"/>
        <end position="221"/>
    </location>
</feature>
<dbReference type="InterPro" id="IPR050332">
    <property type="entry name" value="GPCR_2"/>
</dbReference>
<feature type="transmembrane region" description="Helical" evidence="5">
    <location>
        <begin position="279"/>
        <end position="303"/>
    </location>
</feature>
<feature type="transmembrane region" description="Helical" evidence="5">
    <location>
        <begin position="242"/>
        <end position="267"/>
    </location>
</feature>
<gene>
    <name evidence="7" type="ORF">MNOR_LOCUS34533</name>
</gene>
<evidence type="ECO:0000259" key="6">
    <source>
        <dbReference type="PROSITE" id="PS50261"/>
    </source>
</evidence>
<accession>A0AAV2SB33</accession>
<evidence type="ECO:0000256" key="1">
    <source>
        <dbReference type="ARBA" id="ARBA00004141"/>
    </source>
</evidence>
<dbReference type="GO" id="GO:0007188">
    <property type="term" value="P:adenylate cyclase-modulating G protein-coupled receptor signaling pathway"/>
    <property type="evidence" value="ECO:0007669"/>
    <property type="project" value="TreeGrafter"/>
</dbReference>
<evidence type="ECO:0000313" key="8">
    <source>
        <dbReference type="Proteomes" id="UP001497623"/>
    </source>
</evidence>
<dbReference type="InterPro" id="IPR000832">
    <property type="entry name" value="GPCR_2_secretin-like"/>
</dbReference>
<comment type="caution">
    <text evidence="7">The sequence shown here is derived from an EMBL/GenBank/DDBJ whole genome shotgun (WGS) entry which is preliminary data.</text>
</comment>
<protein>
    <recommendedName>
        <fullName evidence="6">G-protein coupled receptors family 2 profile 2 domain-containing protein</fullName>
    </recommendedName>
</protein>
<dbReference type="GO" id="GO:0007166">
    <property type="term" value="P:cell surface receptor signaling pathway"/>
    <property type="evidence" value="ECO:0007669"/>
    <property type="project" value="InterPro"/>
</dbReference>
<feature type="transmembrane region" description="Helical" evidence="5">
    <location>
        <begin position="127"/>
        <end position="153"/>
    </location>
</feature>
<organism evidence="7 8">
    <name type="scientific">Meganyctiphanes norvegica</name>
    <name type="common">Northern krill</name>
    <name type="synonym">Thysanopoda norvegica</name>
    <dbReference type="NCBI Taxonomy" id="48144"/>
    <lineage>
        <taxon>Eukaryota</taxon>
        <taxon>Metazoa</taxon>
        <taxon>Ecdysozoa</taxon>
        <taxon>Arthropoda</taxon>
        <taxon>Crustacea</taxon>
        <taxon>Multicrustacea</taxon>
        <taxon>Malacostraca</taxon>
        <taxon>Eumalacostraca</taxon>
        <taxon>Eucarida</taxon>
        <taxon>Euphausiacea</taxon>
        <taxon>Euphausiidae</taxon>
        <taxon>Meganyctiphanes</taxon>
    </lineage>
</organism>
<evidence type="ECO:0000256" key="2">
    <source>
        <dbReference type="ARBA" id="ARBA00022692"/>
    </source>
</evidence>
<keyword evidence="8" id="KW-1185">Reference proteome</keyword>
<name>A0AAV2SB33_MEGNR</name>
<keyword evidence="2 5" id="KW-0812">Transmembrane</keyword>
<evidence type="ECO:0000313" key="7">
    <source>
        <dbReference type="EMBL" id="CAL4174508.1"/>
    </source>
</evidence>
<dbReference type="GO" id="GO:0005886">
    <property type="term" value="C:plasma membrane"/>
    <property type="evidence" value="ECO:0007669"/>
    <property type="project" value="TreeGrafter"/>
</dbReference>
<dbReference type="GO" id="GO:0008528">
    <property type="term" value="F:G protein-coupled peptide receptor activity"/>
    <property type="evidence" value="ECO:0007669"/>
    <property type="project" value="TreeGrafter"/>
</dbReference>
<evidence type="ECO:0000256" key="3">
    <source>
        <dbReference type="ARBA" id="ARBA00022989"/>
    </source>
</evidence>
<dbReference type="EMBL" id="CAXKWB010053597">
    <property type="protein sequence ID" value="CAL4174508.1"/>
    <property type="molecule type" value="Genomic_DNA"/>
</dbReference>
<dbReference type="Proteomes" id="UP001497623">
    <property type="component" value="Unassembled WGS sequence"/>
</dbReference>
<feature type="transmembrane region" description="Helical" evidence="5">
    <location>
        <begin position="324"/>
        <end position="344"/>
    </location>
</feature>
<sequence>MTRNTMRHGAWNNINNKPTNMVKLQAAAYHTLVRPGIEPWTPATALLSGTLLSFFFCSKWSKMHKRGIPVMLPCFMSLDHAVYIINNIELDNISSRLYVHACVCAPVCVCVCMCLISYLRVDSSRVAVTYCVFIGALLSLITLTVTMFIFTYFRSLECERLRVHRNLVLSLIFTMIINIVMTESAIFRPETDNYRDINWLCKSLIAASICSRMATINWMFVEGLFLHSRLTSNVFDSGAPFILYYTIGWGLPVGFTSGWAIVMYMNYHEDCWHNFAKEPYVFIVVAPMITALLINLLFLINIIRILVTKLQASDAVETARVRKAIKATLVLFPLLGIPNLLAMYNPRDNATLEGAYMVANALLQSCMGVVVSILYCFLNSEVQGVLKTRWWQYRVRHQPDMYVQTQRRKSTKSSITLTSTFSLS</sequence>